<evidence type="ECO:0000256" key="7">
    <source>
        <dbReference type="ARBA" id="ARBA00022833"/>
    </source>
</evidence>
<evidence type="ECO:0000256" key="3">
    <source>
        <dbReference type="ARBA" id="ARBA00022670"/>
    </source>
</evidence>
<evidence type="ECO:0000313" key="13">
    <source>
        <dbReference type="EMBL" id="MFB9204043.1"/>
    </source>
</evidence>
<feature type="chain" id="PRO_5045690495" evidence="11">
    <location>
        <begin position="22"/>
        <end position="764"/>
    </location>
</feature>
<feature type="compositionally biased region" description="Polar residues" evidence="10">
    <location>
        <begin position="229"/>
        <end position="240"/>
    </location>
</feature>
<dbReference type="Pfam" id="PF01447">
    <property type="entry name" value="Peptidase_M4"/>
    <property type="match status" value="1"/>
</dbReference>
<evidence type="ECO:0000259" key="12">
    <source>
        <dbReference type="SMART" id="SM00495"/>
    </source>
</evidence>
<keyword evidence="14" id="KW-1185">Reference proteome</keyword>
<dbReference type="PANTHER" id="PTHR33794:SF1">
    <property type="entry name" value="BACILLOLYSIN"/>
    <property type="match status" value="1"/>
</dbReference>
<dbReference type="CDD" id="cd12214">
    <property type="entry name" value="ChiA1_BD"/>
    <property type="match status" value="1"/>
</dbReference>
<dbReference type="InterPro" id="IPR036573">
    <property type="entry name" value="CBM_sf_5/12"/>
</dbReference>
<evidence type="ECO:0000256" key="9">
    <source>
        <dbReference type="ARBA" id="ARBA00023145"/>
    </source>
</evidence>
<dbReference type="InterPro" id="IPR027268">
    <property type="entry name" value="Peptidase_M4/M1_CTD_sf"/>
</dbReference>
<dbReference type="InterPro" id="IPR013856">
    <property type="entry name" value="Peptidase_M4_domain"/>
</dbReference>
<dbReference type="SUPFAM" id="SSF51055">
    <property type="entry name" value="Carbohydrate binding domain"/>
    <property type="match status" value="1"/>
</dbReference>
<evidence type="ECO:0000256" key="1">
    <source>
        <dbReference type="ARBA" id="ARBA00001947"/>
    </source>
</evidence>
<dbReference type="InterPro" id="IPR011096">
    <property type="entry name" value="FTP_domain"/>
</dbReference>
<evidence type="ECO:0000256" key="11">
    <source>
        <dbReference type="SAM" id="SignalP"/>
    </source>
</evidence>
<dbReference type="Gene3D" id="3.10.170.10">
    <property type="match status" value="1"/>
</dbReference>
<dbReference type="Gene3D" id="3.10.450.490">
    <property type="match status" value="1"/>
</dbReference>
<dbReference type="Gene3D" id="1.10.390.10">
    <property type="entry name" value="Neutral Protease Domain 2"/>
    <property type="match status" value="1"/>
</dbReference>
<feature type="signal peptide" evidence="11">
    <location>
        <begin position="1"/>
        <end position="21"/>
    </location>
</feature>
<proteinExistence type="inferred from homology"/>
<dbReference type="EMBL" id="JBHMEI010000016">
    <property type="protein sequence ID" value="MFB9204043.1"/>
    <property type="molecule type" value="Genomic_DNA"/>
</dbReference>
<dbReference type="InterPro" id="IPR001570">
    <property type="entry name" value="Peptidase_M4_C_domain"/>
</dbReference>
<evidence type="ECO:0000256" key="8">
    <source>
        <dbReference type="ARBA" id="ARBA00023049"/>
    </source>
</evidence>
<organism evidence="13 14">
    <name type="scientific">Nonomuraea spiralis</name>
    <dbReference type="NCBI Taxonomy" id="46182"/>
    <lineage>
        <taxon>Bacteria</taxon>
        <taxon>Bacillati</taxon>
        <taxon>Actinomycetota</taxon>
        <taxon>Actinomycetes</taxon>
        <taxon>Streptosporangiales</taxon>
        <taxon>Streptosporangiaceae</taxon>
        <taxon>Nonomuraea</taxon>
    </lineage>
</organism>
<dbReference type="InterPro" id="IPR050728">
    <property type="entry name" value="Zinc_Metalloprotease_M4"/>
</dbReference>
<gene>
    <name evidence="13" type="ORF">ACFFV7_22815</name>
</gene>
<sequence length="764" mass="78113">MLALALTTSSLVGATSATAQASQVADPPSPDDRRNAIATAHSAILADSAALLASEQDTFTLTSTVGGVRGLQYLTYARTYAGLPVYGGDVVVATDASGAVVDNVATGQRTKIGISTKAKVTAAAAGVTARAKVARVETVATPVLSVHAATTTPRLAWEVLVTGATATGHETKLHVYVDALTGKVIDSWDEVRDGTGNSYYVGTVTIDTSPSYTMRDPRRSGVACGGQNGSPYTKTTDTWGNGSGTNLETACVDALYAAQREWDMLSAWLGRSGINGQGGGYPARVGLADVNAYWNGQYGSFGHNSANSQQLTSMDVVGHEFGHGIFQFTSGGSGSGNEAGGMNESTGDIFGALTEAYANNPNDPPDYLVGEEVNLSGSGPIRNMYNPGALSHPNCYSTAIPNTEVHAAAGPQNHWFYLVAEGTNPSGKPASTRCDNGAAITGIGIRKAGEVFMSTLNSKTQPWTHAKARVASLQAAKTLYPGSCTEFNVVKNAWDGVSVRAQSGEPTCTQGSNDFSVTLNPASGSVTPGQSTTTTVSTTVTSGSAQSITLRTGTLPAGVTASFSPATITAGQSSTLTINTSASSPQGGNPIAITADGADVDRQATYNLQIGQSSPNDYAFAVTPSSASVQAGQSASATVNTQVTAGQAQSIALSASNVPSGVTVSFSPSTITAGQSSTVTFATTSGVTPSTYTISLNADGASADHSTSFSLTVGGGQGTTWQTYTAYTAGQTVTYQGTSYRCLQSHTSLPGWEPPNVPALWQPV</sequence>
<dbReference type="SUPFAM" id="SSF55486">
    <property type="entry name" value="Metalloproteases ('zincins'), catalytic domain"/>
    <property type="match status" value="1"/>
</dbReference>
<dbReference type="RefSeq" id="WP_229824189.1">
    <property type="nucleotide sequence ID" value="NZ_BMRC01000008.1"/>
</dbReference>
<dbReference type="InterPro" id="IPR023612">
    <property type="entry name" value="Peptidase_M4"/>
</dbReference>
<evidence type="ECO:0000256" key="2">
    <source>
        <dbReference type="ARBA" id="ARBA00009388"/>
    </source>
</evidence>
<dbReference type="InterPro" id="IPR025711">
    <property type="entry name" value="PepSY"/>
</dbReference>
<keyword evidence="7" id="KW-0862">Zinc</keyword>
<feature type="domain" description="Chitin-binding type-3" evidence="12">
    <location>
        <begin position="718"/>
        <end position="764"/>
    </location>
</feature>
<name>A0ABV5IHM4_9ACTN</name>
<dbReference type="Pfam" id="PF02868">
    <property type="entry name" value="Peptidase_M4_C"/>
    <property type="match status" value="1"/>
</dbReference>
<evidence type="ECO:0000256" key="10">
    <source>
        <dbReference type="SAM" id="MobiDB-lite"/>
    </source>
</evidence>
<protein>
    <submittedName>
        <fullName evidence="13">M4 family metallopeptidase</fullName>
    </submittedName>
</protein>
<dbReference type="Gene3D" id="2.10.10.20">
    <property type="entry name" value="Carbohydrate-binding module superfamily 5/12"/>
    <property type="match status" value="1"/>
</dbReference>
<comment type="cofactor">
    <cofactor evidence="1">
        <name>Zn(2+)</name>
        <dbReference type="ChEBI" id="CHEBI:29105"/>
    </cofactor>
</comment>
<dbReference type="CDD" id="cd09597">
    <property type="entry name" value="M4_TLP"/>
    <property type="match status" value="1"/>
</dbReference>
<dbReference type="InterPro" id="IPR003610">
    <property type="entry name" value="CBM5/12"/>
</dbReference>
<dbReference type="Pfam" id="PF03413">
    <property type="entry name" value="PepSY"/>
    <property type="match status" value="1"/>
</dbReference>
<keyword evidence="9" id="KW-0865">Zymogen</keyword>
<evidence type="ECO:0000256" key="6">
    <source>
        <dbReference type="ARBA" id="ARBA00022801"/>
    </source>
</evidence>
<dbReference type="PANTHER" id="PTHR33794">
    <property type="entry name" value="BACILLOLYSIN"/>
    <property type="match status" value="1"/>
</dbReference>
<comment type="caution">
    <text evidence="13">The sequence shown here is derived from an EMBL/GenBank/DDBJ whole genome shotgun (WGS) entry which is preliminary data.</text>
</comment>
<reference evidence="13 14" key="1">
    <citation type="submission" date="2024-09" db="EMBL/GenBank/DDBJ databases">
        <authorList>
            <person name="Sun Q."/>
            <person name="Mori K."/>
        </authorList>
    </citation>
    <scope>NUCLEOTIDE SEQUENCE [LARGE SCALE GENOMIC DNA]</scope>
    <source>
        <strain evidence="13 14">CCM 3426</strain>
    </source>
</reference>
<keyword evidence="6" id="KW-0378">Hydrolase</keyword>
<keyword evidence="5 11" id="KW-0732">Signal</keyword>
<evidence type="ECO:0000256" key="4">
    <source>
        <dbReference type="ARBA" id="ARBA00022723"/>
    </source>
</evidence>
<dbReference type="SMART" id="SM00495">
    <property type="entry name" value="ChtBD3"/>
    <property type="match status" value="1"/>
</dbReference>
<keyword evidence="8" id="KW-0482">Metalloprotease</keyword>
<comment type="similarity">
    <text evidence="2">Belongs to the peptidase M4 family.</text>
</comment>
<dbReference type="PRINTS" id="PR00730">
    <property type="entry name" value="THERMOLYSIN"/>
</dbReference>
<dbReference type="Proteomes" id="UP001589647">
    <property type="component" value="Unassembled WGS sequence"/>
</dbReference>
<evidence type="ECO:0000313" key="14">
    <source>
        <dbReference type="Proteomes" id="UP001589647"/>
    </source>
</evidence>
<keyword evidence="3" id="KW-0645">Protease</keyword>
<dbReference type="Pfam" id="PF07504">
    <property type="entry name" value="FTP"/>
    <property type="match status" value="1"/>
</dbReference>
<keyword evidence="4" id="KW-0479">Metal-binding</keyword>
<dbReference type="Pfam" id="PF02839">
    <property type="entry name" value="CBM_5_12"/>
    <property type="match status" value="1"/>
</dbReference>
<evidence type="ECO:0000256" key="5">
    <source>
        <dbReference type="ARBA" id="ARBA00022729"/>
    </source>
</evidence>
<feature type="region of interest" description="Disordered" evidence="10">
    <location>
        <begin position="221"/>
        <end position="240"/>
    </location>
</feature>
<accession>A0ABV5IHM4</accession>